<reference evidence="2 3" key="1">
    <citation type="submission" date="2020-02" db="EMBL/GenBank/DDBJ databases">
        <authorList>
            <person name="Li X.-J."/>
            <person name="Feng X.-M."/>
        </authorList>
    </citation>
    <scope>NUCLEOTIDE SEQUENCE [LARGE SCALE GENOMIC DNA]</scope>
    <source>
        <strain evidence="2 3">CGMCC 4.7225</strain>
    </source>
</reference>
<proteinExistence type="predicted"/>
<dbReference type="EMBL" id="JAAGOB010000007">
    <property type="protein sequence ID" value="NED96465.1"/>
    <property type="molecule type" value="Genomic_DNA"/>
</dbReference>
<keyword evidence="1" id="KW-0812">Transmembrane</keyword>
<keyword evidence="1" id="KW-0472">Membrane</keyword>
<name>A0A6N9YNE3_9ACTN</name>
<dbReference type="Proteomes" id="UP000469185">
    <property type="component" value="Unassembled WGS sequence"/>
</dbReference>
<evidence type="ECO:0000313" key="2">
    <source>
        <dbReference type="EMBL" id="NED96465.1"/>
    </source>
</evidence>
<evidence type="ECO:0000256" key="1">
    <source>
        <dbReference type="SAM" id="Phobius"/>
    </source>
</evidence>
<dbReference type="RefSeq" id="WP_163819252.1">
    <property type="nucleotide sequence ID" value="NZ_JAAGOB010000007.1"/>
</dbReference>
<feature type="transmembrane region" description="Helical" evidence="1">
    <location>
        <begin position="12"/>
        <end position="35"/>
    </location>
</feature>
<sequence length="170" mass="19136">MFLGVEVGEITWAVLLNGAVGVVGAAGAVCLGFWLSRAAKRRDDLALAVEELRSMTTLLIVIWRTKNDKGESKGYSSEELLRFHELARLSGRVMACTSWWDHRLRAEIRMRMLPIAEAVWDRNVEPPSNLAVLLTTWLNKRWRFRLRLATVPQPPSGLTPKAKDTRAQVG</sequence>
<comment type="caution">
    <text evidence="2">The sequence shown here is derived from an EMBL/GenBank/DDBJ whole genome shotgun (WGS) entry which is preliminary data.</text>
</comment>
<keyword evidence="3" id="KW-1185">Reference proteome</keyword>
<protein>
    <submittedName>
        <fullName evidence="2">Uncharacterized protein</fullName>
    </submittedName>
</protein>
<gene>
    <name evidence="2" type="ORF">G1H11_14235</name>
</gene>
<keyword evidence="1" id="KW-1133">Transmembrane helix</keyword>
<dbReference type="AlphaFoldDB" id="A0A6N9YNE3"/>
<evidence type="ECO:0000313" key="3">
    <source>
        <dbReference type="Proteomes" id="UP000469185"/>
    </source>
</evidence>
<accession>A0A6N9YNE3</accession>
<organism evidence="2 3">
    <name type="scientific">Phytoactinopolyspora alkaliphila</name>
    <dbReference type="NCBI Taxonomy" id="1783498"/>
    <lineage>
        <taxon>Bacteria</taxon>
        <taxon>Bacillati</taxon>
        <taxon>Actinomycetota</taxon>
        <taxon>Actinomycetes</taxon>
        <taxon>Jiangellales</taxon>
        <taxon>Jiangellaceae</taxon>
        <taxon>Phytoactinopolyspora</taxon>
    </lineage>
</organism>